<dbReference type="EMBL" id="MPRJ01000015">
    <property type="protein sequence ID" value="OOZ37191.1"/>
    <property type="molecule type" value="Genomic_DNA"/>
</dbReference>
<feature type="transmembrane region" description="Helical" evidence="2">
    <location>
        <begin position="41"/>
        <end position="60"/>
    </location>
</feature>
<accession>A0A1T2KWL5</accession>
<proteinExistence type="predicted"/>
<reference evidence="3 4" key="1">
    <citation type="submission" date="2016-11" db="EMBL/GenBank/DDBJ databases">
        <title>Mixed transmission modes and dynamic genome evolution in an obligate animal-bacterial symbiosis.</title>
        <authorList>
            <person name="Russell S.L."/>
            <person name="Corbett-Detig R.B."/>
            <person name="Cavanaugh C.M."/>
        </authorList>
    </citation>
    <scope>NUCLEOTIDE SEQUENCE [LARGE SCALE GENOMIC DNA]</scope>
    <source>
        <strain evidence="3">Se-Cadez</strain>
    </source>
</reference>
<comment type="caution">
    <text evidence="3">The sequence shown here is derived from an EMBL/GenBank/DDBJ whole genome shotgun (WGS) entry which is preliminary data.</text>
</comment>
<keyword evidence="4" id="KW-1185">Reference proteome</keyword>
<evidence type="ECO:0000256" key="2">
    <source>
        <dbReference type="SAM" id="Phobius"/>
    </source>
</evidence>
<protein>
    <submittedName>
        <fullName evidence="3">Uncharacterized protein</fullName>
    </submittedName>
</protein>
<sequence>MKGRESKFPSRPSIVRGNVYGERREVHSLVARRQAIRPLRLGLIFLAFSGVLVATLMNWLTHDPGPVSETKPVQRKLPSQPHPAPGRLAPVQKEHARRPTLGFESGARRERQIAKAPAVAPMEGETNAEEGELRLSIRKGFRPVGFRIGVVQQNLPLSNHSNRLFKQLPDFDGPSQKYGVIRLAAGQQYRFVLDTDPAGYRLYLDRNRNGDLTDDGPAVENRGKGRFAGIVSLPLGRVTGLRELEGDYEHWIFANSQSWQENALRYYSRT</sequence>
<evidence type="ECO:0000313" key="4">
    <source>
        <dbReference type="Proteomes" id="UP000190896"/>
    </source>
</evidence>
<keyword evidence="2" id="KW-1133">Transmembrane helix</keyword>
<dbReference type="AlphaFoldDB" id="A0A1T2KWL5"/>
<keyword evidence="2" id="KW-0472">Membrane</keyword>
<dbReference type="Proteomes" id="UP000190896">
    <property type="component" value="Unassembled WGS sequence"/>
</dbReference>
<name>A0A1T2KWL5_9GAMM</name>
<keyword evidence="2" id="KW-0812">Transmembrane</keyword>
<organism evidence="3 4">
    <name type="scientific">Solemya velesiana gill symbiont</name>
    <dbReference type="NCBI Taxonomy" id="1918948"/>
    <lineage>
        <taxon>Bacteria</taxon>
        <taxon>Pseudomonadati</taxon>
        <taxon>Pseudomonadota</taxon>
        <taxon>Gammaproteobacteria</taxon>
        <taxon>sulfur-oxidizing symbionts</taxon>
    </lineage>
</organism>
<feature type="region of interest" description="Disordered" evidence="1">
    <location>
        <begin position="67"/>
        <end position="127"/>
    </location>
</feature>
<gene>
    <name evidence="3" type="ORF">BOW51_03485</name>
</gene>
<evidence type="ECO:0000256" key="1">
    <source>
        <dbReference type="SAM" id="MobiDB-lite"/>
    </source>
</evidence>
<evidence type="ECO:0000313" key="3">
    <source>
        <dbReference type="EMBL" id="OOZ37191.1"/>
    </source>
</evidence>